<dbReference type="Proteomes" id="UP000321436">
    <property type="component" value="Unassembled WGS sequence"/>
</dbReference>
<comment type="caution">
    <text evidence="3">The sequence shown here is derived from an EMBL/GenBank/DDBJ whole genome shotgun (WGS) entry which is preliminary data.</text>
</comment>
<dbReference type="PANTHER" id="PTHR46401">
    <property type="entry name" value="GLYCOSYLTRANSFERASE WBBK-RELATED"/>
    <property type="match status" value="1"/>
</dbReference>
<keyword evidence="4" id="KW-1185">Reference proteome</keyword>
<feature type="domain" description="Glycosyl transferase family 1" evidence="2">
    <location>
        <begin position="183"/>
        <end position="333"/>
    </location>
</feature>
<dbReference type="SUPFAM" id="SSF53756">
    <property type="entry name" value="UDP-Glycosyltransferase/glycogen phosphorylase"/>
    <property type="match status" value="1"/>
</dbReference>
<proteinExistence type="predicted"/>
<keyword evidence="1" id="KW-0808">Transferase</keyword>
<evidence type="ECO:0000256" key="1">
    <source>
        <dbReference type="ARBA" id="ARBA00022679"/>
    </source>
</evidence>
<dbReference type="EMBL" id="BKAU01000001">
    <property type="protein sequence ID" value="GEP94828.1"/>
    <property type="molecule type" value="Genomic_DNA"/>
</dbReference>
<dbReference type="GO" id="GO:0009103">
    <property type="term" value="P:lipopolysaccharide biosynthetic process"/>
    <property type="evidence" value="ECO:0007669"/>
    <property type="project" value="TreeGrafter"/>
</dbReference>
<protein>
    <recommendedName>
        <fullName evidence="2">Glycosyl transferase family 1 domain-containing protein</fullName>
    </recommendedName>
</protein>
<gene>
    <name evidence="3" type="ORF">CCY01nite_10880</name>
</gene>
<dbReference type="PANTHER" id="PTHR46401:SF2">
    <property type="entry name" value="GLYCOSYLTRANSFERASE WBBK-RELATED"/>
    <property type="match status" value="1"/>
</dbReference>
<reference evidence="3 4" key="1">
    <citation type="submission" date="2019-07" db="EMBL/GenBank/DDBJ databases">
        <title>Whole genome shotgun sequence of Chitinophaga cymbidii NBRC 109752.</title>
        <authorList>
            <person name="Hosoyama A."/>
            <person name="Uohara A."/>
            <person name="Ohji S."/>
            <person name="Ichikawa N."/>
        </authorList>
    </citation>
    <scope>NUCLEOTIDE SEQUENCE [LARGE SCALE GENOMIC DNA]</scope>
    <source>
        <strain evidence="3 4">NBRC 109752</strain>
    </source>
</reference>
<sequence length="356" mass="39539">MRIAVNASPLLQDTPADTGNVASEMLFRLCNLHPETEFILIAEGPGAHPRPLPANARLVELKPYLNNSLGRYIWRRRQWPRALKKHKVDRLLCIDAILPVPDDMPAFLVLTRNAVVLDTATASQFIRRFSRISVFSEFMREQVNKRFGGLDNKIEFLPPGVSEAYMPLNWEEREEVKREYAAGMEYFIAVGSIHPDNNIIPLLKAFSLLKKRLRSSMKLVLTGRLTIDGEDIAEAMQTYKFRDDVVWLQKPDEPILARLTAGAYAVVFTGGADGLAVPVYAALRCQVPAVVIYAGAATEAGGDAALNAVAGDITDLSEKMGALYKDEMLRSRLLAHIPHIPSWDDAAVMLGRTITS</sequence>
<dbReference type="GO" id="GO:0016757">
    <property type="term" value="F:glycosyltransferase activity"/>
    <property type="evidence" value="ECO:0007669"/>
    <property type="project" value="InterPro"/>
</dbReference>
<evidence type="ECO:0000313" key="3">
    <source>
        <dbReference type="EMBL" id="GEP94828.1"/>
    </source>
</evidence>
<name>A0A512RGM0_9BACT</name>
<organism evidence="3 4">
    <name type="scientific">Chitinophaga cymbidii</name>
    <dbReference type="NCBI Taxonomy" id="1096750"/>
    <lineage>
        <taxon>Bacteria</taxon>
        <taxon>Pseudomonadati</taxon>
        <taxon>Bacteroidota</taxon>
        <taxon>Chitinophagia</taxon>
        <taxon>Chitinophagales</taxon>
        <taxon>Chitinophagaceae</taxon>
        <taxon>Chitinophaga</taxon>
    </lineage>
</organism>
<dbReference type="OrthoDB" id="9801609at2"/>
<evidence type="ECO:0000313" key="4">
    <source>
        <dbReference type="Proteomes" id="UP000321436"/>
    </source>
</evidence>
<accession>A0A512RGM0</accession>
<dbReference type="RefSeq" id="WP_146858568.1">
    <property type="nucleotide sequence ID" value="NZ_BKAU01000001.1"/>
</dbReference>
<dbReference type="AlphaFoldDB" id="A0A512RGM0"/>
<evidence type="ECO:0000259" key="2">
    <source>
        <dbReference type="Pfam" id="PF00534"/>
    </source>
</evidence>
<dbReference type="Gene3D" id="3.40.50.2000">
    <property type="entry name" value="Glycogen Phosphorylase B"/>
    <property type="match status" value="2"/>
</dbReference>
<dbReference type="InterPro" id="IPR001296">
    <property type="entry name" value="Glyco_trans_1"/>
</dbReference>
<dbReference type="Pfam" id="PF00534">
    <property type="entry name" value="Glycos_transf_1"/>
    <property type="match status" value="1"/>
</dbReference>